<dbReference type="GeneID" id="93093599"/>
<dbReference type="Gene3D" id="1.20.120.1220">
    <property type="match status" value="1"/>
</dbReference>
<feature type="transmembrane region" description="Helical" evidence="1">
    <location>
        <begin position="55"/>
        <end position="75"/>
    </location>
</feature>
<evidence type="ECO:0000256" key="1">
    <source>
        <dbReference type="SAM" id="Phobius"/>
    </source>
</evidence>
<organism evidence="3 4">
    <name type="scientific">Bifidobacterium mongoliense DSM 21395</name>
    <dbReference type="NCBI Taxonomy" id="1437603"/>
    <lineage>
        <taxon>Bacteria</taxon>
        <taxon>Bacillati</taxon>
        <taxon>Actinomycetota</taxon>
        <taxon>Actinomycetes</taxon>
        <taxon>Bifidobacteriales</taxon>
        <taxon>Bifidobacteriaceae</taxon>
        <taxon>Bifidobacterium</taxon>
    </lineage>
</organism>
<reference evidence="3 4" key="1">
    <citation type="submission" date="2014-03" db="EMBL/GenBank/DDBJ databases">
        <title>Genomics of Bifidobacteria.</title>
        <authorList>
            <person name="Ventura M."/>
            <person name="Milani C."/>
            <person name="Lugli G.A."/>
        </authorList>
    </citation>
    <scope>NUCLEOTIDE SEQUENCE [LARGE SCALE GENOMIC DNA]</scope>
    <source>
        <strain evidence="3 4">DSM 21395</strain>
    </source>
</reference>
<feature type="transmembrane region" description="Helical" evidence="1">
    <location>
        <begin position="157"/>
        <end position="175"/>
    </location>
</feature>
<name>A0A087CAT1_9BIFI</name>
<proteinExistence type="predicted"/>
<accession>A0A087CAT1</accession>
<gene>
    <name evidence="3" type="ORF">BMON_0255</name>
</gene>
<dbReference type="AlphaFoldDB" id="A0A087CAT1"/>
<dbReference type="GO" id="GO:0016020">
    <property type="term" value="C:membrane"/>
    <property type="evidence" value="ECO:0007669"/>
    <property type="project" value="InterPro"/>
</dbReference>
<protein>
    <submittedName>
        <fullName evidence="3">Peptidase A24</fullName>
    </submittedName>
</protein>
<keyword evidence="1" id="KW-0472">Membrane</keyword>
<sequence length="181" mass="18916">MTYLAVLPSLLCGLVLCGTDLRRRRVPRAVVAVGVMFQVVVFALPVISGGYAWPAVVNAAYGVLAGSIQFTLALARPGSLGFGDVTASILIGQAVGSFGINIFVLWWLVMGGGGLVWLRLWSRWPWLRSMCTARDPTMDSGGVPPDTPPEPPGSAPFVPVIVTAGIIAVALGPWISGGSIT</sequence>
<dbReference type="GO" id="GO:0004190">
    <property type="term" value="F:aspartic-type endopeptidase activity"/>
    <property type="evidence" value="ECO:0007669"/>
    <property type="project" value="InterPro"/>
</dbReference>
<feature type="transmembrane region" description="Helical" evidence="1">
    <location>
        <begin position="27"/>
        <end position="48"/>
    </location>
</feature>
<keyword evidence="1" id="KW-0812">Transmembrane</keyword>
<evidence type="ECO:0000313" key="4">
    <source>
        <dbReference type="Proteomes" id="UP000029082"/>
    </source>
</evidence>
<evidence type="ECO:0000259" key="2">
    <source>
        <dbReference type="Pfam" id="PF01478"/>
    </source>
</evidence>
<evidence type="ECO:0000313" key="3">
    <source>
        <dbReference type="EMBL" id="KFI80381.1"/>
    </source>
</evidence>
<dbReference type="RefSeq" id="WP_051917706.1">
    <property type="nucleotide sequence ID" value="NZ_JDUO01000001.1"/>
</dbReference>
<comment type="caution">
    <text evidence="3">The sequence shown here is derived from an EMBL/GenBank/DDBJ whole genome shotgun (WGS) entry which is preliminary data.</text>
</comment>
<dbReference type="InterPro" id="IPR000045">
    <property type="entry name" value="Prepilin_IV_endopep_pep"/>
</dbReference>
<dbReference type="Pfam" id="PF01478">
    <property type="entry name" value="Peptidase_A24"/>
    <property type="match status" value="1"/>
</dbReference>
<feature type="domain" description="Prepilin type IV endopeptidase peptidase" evidence="2">
    <location>
        <begin position="11"/>
        <end position="112"/>
    </location>
</feature>
<dbReference type="OrthoDB" id="3233720at2"/>
<dbReference type="EMBL" id="JGZE01000001">
    <property type="protein sequence ID" value="KFI80381.1"/>
    <property type="molecule type" value="Genomic_DNA"/>
</dbReference>
<keyword evidence="1" id="KW-1133">Transmembrane helix</keyword>
<feature type="transmembrane region" description="Helical" evidence="1">
    <location>
        <begin position="95"/>
        <end position="118"/>
    </location>
</feature>
<dbReference type="STRING" id="1437603.GCA_000771525_00028"/>
<dbReference type="Proteomes" id="UP000029082">
    <property type="component" value="Unassembled WGS sequence"/>
</dbReference>
<dbReference type="eggNOG" id="ENOG5031Y3G">
    <property type="taxonomic scope" value="Bacteria"/>
</dbReference>
<keyword evidence="4" id="KW-1185">Reference proteome</keyword>